<protein>
    <submittedName>
        <fullName evidence="3">Uncharacterized protein</fullName>
    </submittedName>
</protein>
<feature type="transmembrane region" description="Helical" evidence="2">
    <location>
        <begin position="126"/>
        <end position="144"/>
    </location>
</feature>
<feature type="compositionally biased region" description="Basic and acidic residues" evidence="1">
    <location>
        <begin position="171"/>
        <end position="183"/>
    </location>
</feature>
<keyword evidence="2" id="KW-1133">Transmembrane helix</keyword>
<sequence>ISWNVSSRDRCQRVTGHLSDSSSLHLLQVKYDFLCEKVHACCLEEWASPIYQKIYMTFILVILFLLPLIHFSSSTIHGSEMSKISRFVKVRIVTMVTVVFLFAVSWAPFHRIHVMMEYSEYLNNQMIFAIVQIIGFFNSICIVYRQHIPKQIAWNSGMTMRRQKPSASQRDPMDSDEERREAFSDGNTEVRFCDQPAPKRNLKRHLVLFSSELTVHSAVGNGQ</sequence>
<dbReference type="Ensembl" id="ENSZLMT00000017818.1">
    <property type="protein sequence ID" value="ENSZLMP00000017331.1"/>
    <property type="gene ID" value="ENSZLMG00000012034.1"/>
</dbReference>
<keyword evidence="2" id="KW-0812">Transmembrane</keyword>
<dbReference type="Proteomes" id="UP000694401">
    <property type="component" value="Unassembled WGS sequence"/>
</dbReference>
<evidence type="ECO:0000256" key="2">
    <source>
        <dbReference type="SAM" id="Phobius"/>
    </source>
</evidence>
<evidence type="ECO:0000313" key="3">
    <source>
        <dbReference type="Ensembl" id="ENSZLMP00000017331.1"/>
    </source>
</evidence>
<accession>A0A8D2PX80</accession>
<reference evidence="3" key="2">
    <citation type="submission" date="2025-09" db="UniProtKB">
        <authorList>
            <consortium name="Ensembl"/>
        </authorList>
    </citation>
    <scope>IDENTIFICATION</scope>
</reference>
<dbReference type="SUPFAM" id="SSF81321">
    <property type="entry name" value="Family A G protein-coupled receptor-like"/>
    <property type="match status" value="1"/>
</dbReference>
<keyword evidence="4" id="KW-1185">Reference proteome</keyword>
<dbReference type="Gene3D" id="1.20.1070.10">
    <property type="entry name" value="Rhodopsin 7-helix transmembrane proteins"/>
    <property type="match status" value="1"/>
</dbReference>
<name>A0A8D2PX80_ZOSLA</name>
<feature type="region of interest" description="Disordered" evidence="1">
    <location>
        <begin position="159"/>
        <end position="185"/>
    </location>
</feature>
<reference evidence="3" key="1">
    <citation type="submission" date="2025-08" db="UniProtKB">
        <authorList>
            <consortium name="Ensembl"/>
        </authorList>
    </citation>
    <scope>IDENTIFICATION</scope>
</reference>
<evidence type="ECO:0000256" key="1">
    <source>
        <dbReference type="SAM" id="MobiDB-lite"/>
    </source>
</evidence>
<feature type="transmembrane region" description="Helical" evidence="2">
    <location>
        <begin position="54"/>
        <end position="76"/>
    </location>
</feature>
<evidence type="ECO:0000313" key="4">
    <source>
        <dbReference type="Proteomes" id="UP000694401"/>
    </source>
</evidence>
<organism evidence="3 4">
    <name type="scientific">Zosterops lateralis melanops</name>
    <dbReference type="NCBI Taxonomy" id="1220523"/>
    <lineage>
        <taxon>Eukaryota</taxon>
        <taxon>Metazoa</taxon>
        <taxon>Chordata</taxon>
        <taxon>Craniata</taxon>
        <taxon>Vertebrata</taxon>
        <taxon>Euteleostomi</taxon>
        <taxon>Archelosauria</taxon>
        <taxon>Archosauria</taxon>
        <taxon>Dinosauria</taxon>
        <taxon>Saurischia</taxon>
        <taxon>Theropoda</taxon>
        <taxon>Coelurosauria</taxon>
        <taxon>Aves</taxon>
        <taxon>Neognathae</taxon>
        <taxon>Neoaves</taxon>
        <taxon>Telluraves</taxon>
        <taxon>Australaves</taxon>
        <taxon>Passeriformes</taxon>
        <taxon>Sylvioidea</taxon>
        <taxon>Zosteropidae</taxon>
        <taxon>Zosterops</taxon>
    </lineage>
</organism>
<keyword evidence="2" id="KW-0472">Membrane</keyword>
<feature type="transmembrane region" description="Helical" evidence="2">
    <location>
        <begin position="88"/>
        <end position="106"/>
    </location>
</feature>
<dbReference type="AlphaFoldDB" id="A0A8D2PX80"/>
<proteinExistence type="predicted"/>